<dbReference type="AlphaFoldDB" id="A0A5A8F773"/>
<dbReference type="SUPFAM" id="SSF46689">
    <property type="entry name" value="Homeodomain-like"/>
    <property type="match status" value="1"/>
</dbReference>
<dbReference type="InterPro" id="IPR054353">
    <property type="entry name" value="IstA-like_C"/>
</dbReference>
<dbReference type="PROSITE" id="PS50531">
    <property type="entry name" value="HTH_IS21"/>
    <property type="match status" value="1"/>
</dbReference>
<evidence type="ECO:0000259" key="6">
    <source>
        <dbReference type="PROSITE" id="PS50994"/>
    </source>
</evidence>
<dbReference type="InterPro" id="IPR009057">
    <property type="entry name" value="Homeodomain-like_sf"/>
</dbReference>
<proteinExistence type="inferred from homology"/>
<reference evidence="7 8" key="1">
    <citation type="submission" date="2019-06" db="EMBL/GenBank/DDBJ databases">
        <title>Genomic insights into carbon and energy metabolism of Deferribacter autotrophicus revealed new metabolic traits in the phylum Deferribacteres.</title>
        <authorList>
            <person name="Slobodkin A.I."/>
            <person name="Slobodkina G.B."/>
            <person name="Allioux M."/>
            <person name="Alain K."/>
            <person name="Jebbar M."/>
            <person name="Shadrin V."/>
            <person name="Kublanov I.V."/>
            <person name="Toshchakov S.V."/>
            <person name="Bonch-Osmolovskaya E.A."/>
        </authorList>
    </citation>
    <scope>NUCLEOTIDE SEQUENCE [LARGE SCALE GENOMIC DNA]</scope>
    <source>
        <strain evidence="7 8">SL50</strain>
    </source>
</reference>
<organism evidence="7 8">
    <name type="scientific">Deferribacter autotrophicus</name>
    <dbReference type="NCBI Taxonomy" id="500465"/>
    <lineage>
        <taxon>Bacteria</taxon>
        <taxon>Pseudomonadati</taxon>
        <taxon>Deferribacterota</taxon>
        <taxon>Deferribacteres</taxon>
        <taxon>Deferribacterales</taxon>
        <taxon>Deferribacteraceae</taxon>
        <taxon>Deferribacter</taxon>
    </lineage>
</organism>
<dbReference type="Pfam" id="PF13384">
    <property type="entry name" value="HTH_23"/>
    <property type="match status" value="1"/>
</dbReference>
<feature type="domain" description="HTH IS21-type" evidence="5">
    <location>
        <begin position="5"/>
        <end position="68"/>
    </location>
</feature>
<evidence type="ECO:0000313" key="8">
    <source>
        <dbReference type="Proteomes" id="UP000322876"/>
    </source>
</evidence>
<comment type="caution">
    <text evidence="7">The sequence shown here is derived from an EMBL/GenBank/DDBJ whole genome shotgun (WGS) entry which is preliminary data.</text>
</comment>
<dbReference type="PANTHER" id="PTHR35004">
    <property type="entry name" value="TRANSPOSASE RV3428C-RELATED"/>
    <property type="match status" value="1"/>
</dbReference>
<keyword evidence="4" id="KW-0233">DNA recombination</keyword>
<name>A0A5A8F773_9BACT</name>
<dbReference type="RefSeq" id="WP_149265578.1">
    <property type="nucleotide sequence ID" value="NZ_VFJB01000003.1"/>
</dbReference>
<dbReference type="Proteomes" id="UP000322876">
    <property type="component" value="Unassembled WGS sequence"/>
</dbReference>
<sequence length="493" mass="57614">MLGVEMYYTVQTLLKQGKNISQIARELGIDRKTVRKIRDKVKDGKVEPPKFSRVSVLEAYKEEIIEYLSEGLTAVLIHEKLIRDHDLSVSYSCMKKYVRKLKGPNGIYVPLISPPGEEAQVDFGYIGYLYDSEKSKKVKSWIFCMVLSHSRYKYYEIVRSQDVETFLRCHINAFEYFGGIPKVIKIDNLKSGVLKVNFYEPVIQKEYAAMLEYYGSSPFACKVRYPQEKGKVESGIKYVKNNFFRSIQEKDYYKVKDLLREWQENVCNKRIHGTTRKIPFEQFVEKERSKLLPLPSQRYEVYDISERIVNRYGHITYKYNYYSVPYNYIGTKVNIRCNGNILKIYNEKYEEIAIHKVSKSVGEFITNESHNPKLKTKDYEAKSLGIGTNTFEFYNRLKGEKPHHYHRMMQGIFNLVKSYGEEIVELACKRANEFNSISYLSVKRICETGLYTQKDASSKESVNCGGFSNDLSKYDLLSNQGGYINERDFKKTN</sequence>
<dbReference type="InterPro" id="IPR017894">
    <property type="entry name" value="HTH_IS21_transposase_type"/>
</dbReference>
<dbReference type="OrthoDB" id="3542865at2"/>
<keyword evidence="8" id="KW-1185">Reference proteome</keyword>
<feature type="domain" description="Integrase catalytic" evidence="6">
    <location>
        <begin position="111"/>
        <end position="287"/>
    </location>
</feature>
<dbReference type="GO" id="GO:0003677">
    <property type="term" value="F:DNA binding"/>
    <property type="evidence" value="ECO:0007669"/>
    <property type="project" value="UniProtKB-KW"/>
</dbReference>
<dbReference type="InterPro" id="IPR001584">
    <property type="entry name" value="Integrase_cat-core"/>
</dbReference>
<dbReference type="GO" id="GO:0006310">
    <property type="term" value="P:DNA recombination"/>
    <property type="evidence" value="ECO:0007669"/>
    <property type="project" value="UniProtKB-KW"/>
</dbReference>
<keyword evidence="3" id="KW-0238">DNA-binding</keyword>
<keyword evidence="2" id="KW-0815">Transposition</keyword>
<dbReference type="EMBL" id="VFJB01000003">
    <property type="protein sequence ID" value="KAA0258818.1"/>
    <property type="molecule type" value="Genomic_DNA"/>
</dbReference>
<dbReference type="GO" id="GO:0015074">
    <property type="term" value="P:DNA integration"/>
    <property type="evidence" value="ECO:0007669"/>
    <property type="project" value="InterPro"/>
</dbReference>
<dbReference type="Gene3D" id="3.30.420.10">
    <property type="entry name" value="Ribonuclease H-like superfamily/Ribonuclease H"/>
    <property type="match status" value="1"/>
</dbReference>
<accession>A0A5A8F773</accession>
<evidence type="ECO:0000256" key="2">
    <source>
        <dbReference type="ARBA" id="ARBA00022578"/>
    </source>
</evidence>
<dbReference type="GO" id="GO:0032196">
    <property type="term" value="P:transposition"/>
    <property type="evidence" value="ECO:0007669"/>
    <property type="project" value="UniProtKB-KW"/>
</dbReference>
<evidence type="ECO:0000313" key="7">
    <source>
        <dbReference type="EMBL" id="KAA0258818.1"/>
    </source>
</evidence>
<protein>
    <submittedName>
        <fullName evidence="7">IS21 family transposase</fullName>
    </submittedName>
</protein>
<dbReference type="PROSITE" id="PS50994">
    <property type="entry name" value="INTEGRASE"/>
    <property type="match status" value="1"/>
</dbReference>
<dbReference type="Pfam" id="PF00665">
    <property type="entry name" value="rve"/>
    <property type="match status" value="1"/>
</dbReference>
<comment type="similarity">
    <text evidence="1">Belongs to the transposase IS21/IS408/IS1162 family.</text>
</comment>
<dbReference type="InterPro" id="IPR036397">
    <property type="entry name" value="RNaseH_sf"/>
</dbReference>
<dbReference type="InterPro" id="IPR012337">
    <property type="entry name" value="RNaseH-like_sf"/>
</dbReference>
<dbReference type="Pfam" id="PF22483">
    <property type="entry name" value="Mu-transpos_C_2"/>
    <property type="match status" value="1"/>
</dbReference>
<evidence type="ECO:0000259" key="5">
    <source>
        <dbReference type="PROSITE" id="PS50531"/>
    </source>
</evidence>
<gene>
    <name evidence="7" type="ORF">FHQ18_02390</name>
</gene>
<dbReference type="SUPFAM" id="SSF53098">
    <property type="entry name" value="Ribonuclease H-like"/>
    <property type="match status" value="1"/>
</dbReference>
<evidence type="ECO:0000256" key="3">
    <source>
        <dbReference type="ARBA" id="ARBA00023125"/>
    </source>
</evidence>
<evidence type="ECO:0000256" key="4">
    <source>
        <dbReference type="ARBA" id="ARBA00023172"/>
    </source>
</evidence>
<dbReference type="NCBIfam" id="NF033546">
    <property type="entry name" value="transpos_IS21"/>
    <property type="match status" value="1"/>
</dbReference>
<evidence type="ECO:0000256" key="1">
    <source>
        <dbReference type="ARBA" id="ARBA00009277"/>
    </source>
</evidence>
<dbReference type="Gene3D" id="1.10.10.60">
    <property type="entry name" value="Homeodomain-like"/>
    <property type="match status" value="1"/>
</dbReference>